<feature type="transmembrane region" description="Helical" evidence="1">
    <location>
        <begin position="141"/>
        <end position="161"/>
    </location>
</feature>
<name>U2FHZ7_9MOLU</name>
<proteinExistence type="predicted"/>
<dbReference type="AlphaFoldDB" id="U2FHZ7"/>
<feature type="transmembrane region" description="Helical" evidence="1">
    <location>
        <begin position="41"/>
        <end position="69"/>
    </location>
</feature>
<dbReference type="Proteomes" id="UP000005707">
    <property type="component" value="Unassembled WGS sequence"/>
</dbReference>
<keyword evidence="3" id="KW-1185">Reference proteome</keyword>
<feature type="transmembrane region" description="Helical" evidence="1">
    <location>
        <begin position="75"/>
        <end position="94"/>
    </location>
</feature>
<reference evidence="2 3" key="1">
    <citation type="journal article" date="2011" name="J. Bacteriol.">
        <title>Genome sequence of Haloplasma contractile, an unusual contractile bacterium from a deep-sea anoxic brine lake.</title>
        <authorList>
            <person name="Antunes A."/>
            <person name="Alam I."/>
            <person name="El Dorry H."/>
            <person name="Siam R."/>
            <person name="Robertson A."/>
            <person name="Bajic V.B."/>
            <person name="Stingl U."/>
        </authorList>
    </citation>
    <scope>NUCLEOTIDE SEQUENCE [LARGE SCALE GENOMIC DNA]</scope>
    <source>
        <strain evidence="2 3">SSD-17B</strain>
    </source>
</reference>
<dbReference type="OrthoDB" id="4624at2"/>
<dbReference type="Pfam" id="PF12822">
    <property type="entry name" value="ECF_trnsprt"/>
    <property type="match status" value="1"/>
</dbReference>
<dbReference type="NCBIfam" id="TIGR04518">
    <property type="entry name" value="ECF_S_folT_fam"/>
    <property type="match status" value="1"/>
</dbReference>
<dbReference type="EMBL" id="AFNU02000004">
    <property type="protein sequence ID" value="ERJ12440.1"/>
    <property type="molecule type" value="Genomic_DNA"/>
</dbReference>
<feature type="transmembrane region" description="Helical" evidence="1">
    <location>
        <begin position="12"/>
        <end position="29"/>
    </location>
</feature>
<gene>
    <name evidence="2" type="ORF">HLPCO_001426</name>
</gene>
<evidence type="ECO:0000313" key="3">
    <source>
        <dbReference type="Proteomes" id="UP000005707"/>
    </source>
</evidence>
<dbReference type="GO" id="GO:0022857">
    <property type="term" value="F:transmembrane transporter activity"/>
    <property type="evidence" value="ECO:0007669"/>
    <property type="project" value="InterPro"/>
</dbReference>
<dbReference type="InterPro" id="IPR030949">
    <property type="entry name" value="ECF_S_folate_fam"/>
</dbReference>
<keyword evidence="1" id="KW-0472">Membrane</keyword>
<keyword evidence="1" id="KW-1133">Transmembrane helix</keyword>
<dbReference type="Gene3D" id="1.10.1760.20">
    <property type="match status" value="1"/>
</dbReference>
<evidence type="ECO:0000313" key="2">
    <source>
        <dbReference type="EMBL" id="ERJ12440.1"/>
    </source>
</evidence>
<dbReference type="STRING" id="1033810.HLPCO_001426"/>
<reference evidence="2 3" key="2">
    <citation type="journal article" date="2013" name="PLoS ONE">
        <title>INDIGO - INtegrated Data Warehouse of MIcrobial GenOmes with Examples from the Red Sea Extremophiles.</title>
        <authorList>
            <person name="Alam I."/>
            <person name="Antunes A."/>
            <person name="Kamau A.A."/>
            <person name="Ba Alawi W."/>
            <person name="Kalkatawi M."/>
            <person name="Stingl U."/>
            <person name="Bajic V.B."/>
        </authorList>
    </citation>
    <scope>NUCLEOTIDE SEQUENCE [LARGE SCALE GENOMIC DNA]</scope>
    <source>
        <strain evidence="2 3">SSD-17B</strain>
    </source>
</reference>
<comment type="caution">
    <text evidence="2">The sequence shown here is derived from an EMBL/GenBank/DDBJ whole genome shotgun (WGS) entry which is preliminary data.</text>
</comment>
<dbReference type="RefSeq" id="WP_008824980.1">
    <property type="nucleotide sequence ID" value="NZ_AFNU02000004.1"/>
</dbReference>
<accession>U2FHZ7</accession>
<dbReference type="InParanoid" id="U2FHZ7"/>
<dbReference type="InterPro" id="IPR024529">
    <property type="entry name" value="ECF_trnsprt_substrate-spec"/>
</dbReference>
<feature type="transmembrane region" description="Helical" evidence="1">
    <location>
        <begin position="103"/>
        <end position="129"/>
    </location>
</feature>
<sequence>MGRNHDYTFKLVLAAIMGSIAVILKFVSLETALFRVTFFDIPVIFTGIFLGPFFGGAVGFIADIGLMLFKGYPPSLMTLSSVLWGVIPGMMFYFKKKDKKPNIILFIFTIIITSVICFSINTYQLYLWFGEGSYAQLPIRLIVMIIKIPLQISIIYTLFYVTRVIHTNIYSN</sequence>
<evidence type="ECO:0000256" key="1">
    <source>
        <dbReference type="SAM" id="Phobius"/>
    </source>
</evidence>
<organism evidence="2 3">
    <name type="scientific">Haloplasma contractile SSD-17B</name>
    <dbReference type="NCBI Taxonomy" id="1033810"/>
    <lineage>
        <taxon>Bacteria</taxon>
        <taxon>Bacillati</taxon>
        <taxon>Mycoplasmatota</taxon>
        <taxon>Mollicutes</taxon>
        <taxon>Haloplasmatales</taxon>
        <taxon>Haloplasmataceae</taxon>
        <taxon>Haloplasma</taxon>
    </lineage>
</organism>
<keyword evidence="1" id="KW-0812">Transmembrane</keyword>
<protein>
    <submittedName>
        <fullName evidence="2">Membrane protein</fullName>
    </submittedName>
</protein>